<dbReference type="EMBL" id="AP018365">
    <property type="protein sequence ID" value="BBB01070.1"/>
    <property type="molecule type" value="Genomic_DNA"/>
</dbReference>
<dbReference type="InterPro" id="IPR036625">
    <property type="entry name" value="E3-bd_dom_sf"/>
</dbReference>
<dbReference type="KEGG" id="arev:RVR_8313"/>
<dbReference type="GO" id="GO:0003677">
    <property type="term" value="F:DNA binding"/>
    <property type="evidence" value="ECO:0007669"/>
    <property type="project" value="UniProtKB-KW"/>
</dbReference>
<organism evidence="4 5">
    <name type="scientific">Actinacidiphila reveromycinica</name>
    <dbReference type="NCBI Taxonomy" id="659352"/>
    <lineage>
        <taxon>Bacteria</taxon>
        <taxon>Bacillati</taxon>
        <taxon>Actinomycetota</taxon>
        <taxon>Actinomycetes</taxon>
        <taxon>Kitasatosporales</taxon>
        <taxon>Streptomycetaceae</taxon>
        <taxon>Actinacidiphila</taxon>
    </lineage>
</organism>
<feature type="domain" description="Lsr2 DNA-binding" evidence="3">
    <location>
        <begin position="93"/>
        <end position="128"/>
    </location>
</feature>
<dbReference type="Proteomes" id="UP000595703">
    <property type="component" value="Chromosome"/>
</dbReference>
<dbReference type="RefSeq" id="WP_202237019.1">
    <property type="nucleotide sequence ID" value="NZ_AP018365.1"/>
</dbReference>
<dbReference type="InterPro" id="IPR055370">
    <property type="entry name" value="Lsr2_DNA-bd"/>
</dbReference>
<dbReference type="Gene3D" id="4.10.320.10">
    <property type="entry name" value="E3-binding domain"/>
    <property type="match status" value="1"/>
</dbReference>
<reference evidence="4 5" key="1">
    <citation type="journal article" date="2010" name="J. Bacteriol.">
        <title>Biochemical characterization of a novel indole prenyltransferase from Streptomyces sp. SN-593.</title>
        <authorList>
            <person name="Takahashi S."/>
            <person name="Takagi H."/>
            <person name="Toyoda A."/>
            <person name="Uramoto M."/>
            <person name="Nogawa T."/>
            <person name="Ueki M."/>
            <person name="Sakaki Y."/>
            <person name="Osada H."/>
        </authorList>
    </citation>
    <scope>NUCLEOTIDE SEQUENCE [LARGE SCALE GENOMIC DNA]</scope>
    <source>
        <strain evidence="4 5">SN-593</strain>
    </source>
</reference>
<dbReference type="GO" id="GO:0016746">
    <property type="term" value="F:acyltransferase activity"/>
    <property type="evidence" value="ECO:0007669"/>
    <property type="project" value="InterPro"/>
</dbReference>
<dbReference type="AlphaFoldDB" id="A0A7U3UYI8"/>
<feature type="compositionally biased region" description="Low complexity" evidence="2">
    <location>
        <begin position="83"/>
        <end position="97"/>
    </location>
</feature>
<name>A0A7U3UYI8_9ACTN</name>
<sequence length="132" mass="13859">MAGDILVARRTAAVVWQGRQIVLQAGETFARAGHPILDVYGAEFEPITVHFDTDGVEEALKPQKEAVKVPKAATGDEGDDSKPTASEPASAAAQPAAKDVRAWAKDNSVEVPARGAIPEDVMAQYVAAHAEA</sequence>
<proteinExistence type="predicted"/>
<evidence type="ECO:0000256" key="2">
    <source>
        <dbReference type="SAM" id="MobiDB-lite"/>
    </source>
</evidence>
<reference evidence="4 5" key="4">
    <citation type="journal article" date="2020" name="Sci. Rep.">
        <title>beta-carboline chemical signals induce reveromycin production through a LuxR family regulator in Streptomyces sp. SN-593.</title>
        <authorList>
            <person name="Panthee S."/>
            <person name="Kito N."/>
            <person name="Hayashi T."/>
            <person name="Shimizu T."/>
            <person name="Ishikawa J."/>
            <person name="Hamamoto H."/>
            <person name="Osada H."/>
            <person name="Takahashi S."/>
        </authorList>
    </citation>
    <scope>NUCLEOTIDE SEQUENCE [LARGE SCALE GENOMIC DNA]</scope>
    <source>
        <strain evidence="4 5">SN-593</strain>
    </source>
</reference>
<feature type="region of interest" description="Disordered" evidence="2">
    <location>
        <begin position="62"/>
        <end position="103"/>
    </location>
</feature>
<evidence type="ECO:0000313" key="4">
    <source>
        <dbReference type="EMBL" id="BBB01070.1"/>
    </source>
</evidence>
<dbReference type="Pfam" id="PF23359">
    <property type="entry name" value="Lsr2_DNA-bd"/>
    <property type="match status" value="1"/>
</dbReference>
<accession>A0A7U3UYI8</accession>
<evidence type="ECO:0000313" key="5">
    <source>
        <dbReference type="Proteomes" id="UP000595703"/>
    </source>
</evidence>
<keyword evidence="5" id="KW-1185">Reference proteome</keyword>
<evidence type="ECO:0000259" key="3">
    <source>
        <dbReference type="Pfam" id="PF23359"/>
    </source>
</evidence>
<keyword evidence="1" id="KW-0238">DNA-binding</keyword>
<reference evidence="4 5" key="2">
    <citation type="journal article" date="2011" name="J. Antibiot.">
        <title>Furaquinocins I and J: novel polyketide isoprenoid hybrid compounds from Streptomyces reveromyceticus SN-593.</title>
        <authorList>
            <person name="Panthee S."/>
            <person name="Takahashi S."/>
            <person name="Takagi H."/>
            <person name="Nogawa T."/>
            <person name="Oowada E."/>
            <person name="Uramoto M."/>
            <person name="Osada H."/>
        </authorList>
    </citation>
    <scope>NUCLEOTIDE SEQUENCE [LARGE SCALE GENOMIC DNA]</scope>
    <source>
        <strain evidence="4 5">SN-593</strain>
    </source>
</reference>
<evidence type="ECO:0000256" key="1">
    <source>
        <dbReference type="ARBA" id="ARBA00023125"/>
    </source>
</evidence>
<protein>
    <recommendedName>
        <fullName evidence="3">Lsr2 DNA-binding domain-containing protein</fullName>
    </recommendedName>
</protein>
<reference evidence="4 5" key="3">
    <citation type="journal article" date="2011" name="Nat. Chem. Biol.">
        <title>Reveromycin A biosynthesis uses RevG and RevJ for stereospecific spiroacetal formation.</title>
        <authorList>
            <person name="Takahashi S."/>
            <person name="Toyoda A."/>
            <person name="Sekiyama Y."/>
            <person name="Takagi H."/>
            <person name="Nogawa T."/>
            <person name="Uramoto M."/>
            <person name="Suzuki R."/>
            <person name="Koshino H."/>
            <person name="Kumano T."/>
            <person name="Panthee S."/>
            <person name="Dairi T."/>
            <person name="Ishikawa J."/>
            <person name="Ikeda H."/>
            <person name="Sakaki Y."/>
            <person name="Osada H."/>
        </authorList>
    </citation>
    <scope>NUCLEOTIDE SEQUENCE [LARGE SCALE GENOMIC DNA]</scope>
    <source>
        <strain evidence="4 5">SN-593</strain>
    </source>
</reference>
<gene>
    <name evidence="4" type="ORF">RVR_8313</name>
</gene>